<reference evidence="2 3" key="1">
    <citation type="submission" date="2020-09" db="EMBL/GenBank/DDBJ databases">
        <title>De no assembly of potato wild relative species, Solanum commersonii.</title>
        <authorList>
            <person name="Cho K."/>
        </authorList>
    </citation>
    <scope>NUCLEOTIDE SEQUENCE [LARGE SCALE GENOMIC DNA]</scope>
    <source>
        <strain evidence="2">LZ3.2</strain>
        <tissue evidence="2">Leaf</tissue>
    </source>
</reference>
<comment type="caution">
    <text evidence="2">The sequence shown here is derived from an EMBL/GenBank/DDBJ whole genome shotgun (WGS) entry which is preliminary data.</text>
</comment>
<dbReference type="AlphaFoldDB" id="A0A9J6B3D3"/>
<feature type="compositionally biased region" description="Low complexity" evidence="1">
    <location>
        <begin position="203"/>
        <end position="213"/>
    </location>
</feature>
<organism evidence="2 3">
    <name type="scientific">Solanum commersonii</name>
    <name type="common">Commerson's wild potato</name>
    <name type="synonym">Commerson's nightshade</name>
    <dbReference type="NCBI Taxonomy" id="4109"/>
    <lineage>
        <taxon>Eukaryota</taxon>
        <taxon>Viridiplantae</taxon>
        <taxon>Streptophyta</taxon>
        <taxon>Embryophyta</taxon>
        <taxon>Tracheophyta</taxon>
        <taxon>Spermatophyta</taxon>
        <taxon>Magnoliopsida</taxon>
        <taxon>eudicotyledons</taxon>
        <taxon>Gunneridae</taxon>
        <taxon>Pentapetalae</taxon>
        <taxon>asterids</taxon>
        <taxon>lamiids</taxon>
        <taxon>Solanales</taxon>
        <taxon>Solanaceae</taxon>
        <taxon>Solanoideae</taxon>
        <taxon>Solaneae</taxon>
        <taxon>Solanum</taxon>
    </lineage>
</organism>
<feature type="region of interest" description="Disordered" evidence="1">
    <location>
        <begin position="203"/>
        <end position="232"/>
    </location>
</feature>
<feature type="compositionally biased region" description="Polar residues" evidence="1">
    <location>
        <begin position="220"/>
        <end position="232"/>
    </location>
</feature>
<gene>
    <name evidence="2" type="ORF">H5410_002978</name>
</gene>
<accession>A0A9J6B3D3</accession>
<protein>
    <submittedName>
        <fullName evidence="2">Uncharacterized protein</fullName>
    </submittedName>
</protein>
<evidence type="ECO:0000256" key="1">
    <source>
        <dbReference type="SAM" id="MobiDB-lite"/>
    </source>
</evidence>
<evidence type="ECO:0000313" key="3">
    <source>
        <dbReference type="Proteomes" id="UP000824120"/>
    </source>
</evidence>
<sequence>MRERPATAQLNIFNASSTSSQQVRGKGSQPKPINMLNFAKTYAGLHDLPAKQPTEYPLFQRADGLPRHATDTPPMSSPVSLLQHESQLTAFTSQYCLVGTHSLSTTRSGGSKAIQQSGNRMQQPNTSSPPAQTLTPIKFTIETSNADECTCDKWKHTVESNSSPNYSLPTAAAAAANSAFTMSVNVIHSEVVNKSQGNEISFSSQASTESSLSQAKIMPSASSSQGPMLSTI</sequence>
<evidence type="ECO:0000313" key="2">
    <source>
        <dbReference type="EMBL" id="KAG5631261.1"/>
    </source>
</evidence>
<feature type="region of interest" description="Disordered" evidence="1">
    <location>
        <begin position="106"/>
        <end position="132"/>
    </location>
</feature>
<keyword evidence="3" id="KW-1185">Reference proteome</keyword>
<name>A0A9J6B3D3_SOLCO</name>
<dbReference type="EMBL" id="JACXVP010000001">
    <property type="protein sequence ID" value="KAG5631261.1"/>
    <property type="molecule type" value="Genomic_DNA"/>
</dbReference>
<dbReference type="Proteomes" id="UP000824120">
    <property type="component" value="Chromosome 1"/>
</dbReference>
<proteinExistence type="predicted"/>